<evidence type="ECO:0000256" key="5">
    <source>
        <dbReference type="ARBA" id="ARBA00012550"/>
    </source>
</evidence>
<dbReference type="PANTHER" id="PTHR43090">
    <property type="entry name" value="1-(5-PHOSPHORIBOSYL)-5-[(5-PHOSPHORIBOSYLAMINO)METHYLIDENEAMINO] IMIDAZOLE-4-CARBOXAMIDE ISOMERASE"/>
    <property type="match status" value="1"/>
</dbReference>
<dbReference type="GO" id="GO:0003949">
    <property type="term" value="F:1-(5-phosphoribosyl)-5-[(5-phosphoribosylamino)methylideneamino]imidazole-4-carboxamide isomerase activity"/>
    <property type="evidence" value="ECO:0007669"/>
    <property type="project" value="UniProtKB-UniRule"/>
</dbReference>
<dbReference type="InterPro" id="IPR023016">
    <property type="entry name" value="HisA/PriA"/>
</dbReference>
<accession>A0A073K1U5</accession>
<sequence>MEIFPAIDLKEGRCVRLYQGQFQKETVMNEDPVAQSLLFEQLGARMLHLVDLDGAVTGYSINLSVIENICKAVRIPVQVGGGVRSLETIEALLAVGVQKVILGTAALYDRAFLENAVHLYKENIIVGIDAKEGYVATRGWLDVSNVSYIELAKEMENVGVQTIIFTDISKDGTLEGPNFEQLQQLQDAVSVRIIASGGVCSLSDVKKLHDMNVYGVIIGKALYEKTVDLKEALQVTSIC</sequence>
<evidence type="ECO:0000313" key="15">
    <source>
        <dbReference type="EMBL" id="KEK20440.1"/>
    </source>
</evidence>
<dbReference type="InterPro" id="IPR013785">
    <property type="entry name" value="Aldolase_TIM"/>
</dbReference>
<evidence type="ECO:0000313" key="16">
    <source>
        <dbReference type="Proteomes" id="UP000027822"/>
    </source>
</evidence>
<protein>
    <recommendedName>
        <fullName evidence="6 12">1-(5-phosphoribosyl)-5-[(5-phosphoribosylamino)methylideneamino] imidazole-4-carboxamide isomerase</fullName>
        <ecNumber evidence="5 12">5.3.1.16</ecNumber>
    </recommendedName>
    <alternativeName>
        <fullName evidence="11 12">Phosphoribosylformimino-5-aminoimidazole carboxamide ribotide isomerase</fullName>
    </alternativeName>
</protein>
<dbReference type="InterPro" id="IPR006062">
    <property type="entry name" value="His_biosynth"/>
</dbReference>
<comment type="caution">
    <text evidence="15">The sequence shown here is derived from an EMBL/GenBank/DDBJ whole genome shotgun (WGS) entry which is preliminary data.</text>
</comment>
<proteinExistence type="inferred from homology"/>
<dbReference type="InterPro" id="IPR006063">
    <property type="entry name" value="HisA_bact_arch"/>
</dbReference>
<dbReference type="PANTHER" id="PTHR43090:SF2">
    <property type="entry name" value="1-(5-PHOSPHORIBOSYL)-5-[(5-PHOSPHORIBOSYLAMINO)METHYLIDENEAMINO] IMIDAZOLE-4-CARBOXAMIDE ISOMERASE"/>
    <property type="match status" value="1"/>
</dbReference>
<dbReference type="FunFam" id="3.20.20.70:FF:000009">
    <property type="entry name" value="1-(5-phosphoribosyl)-5-[(5-phosphoribosylamino)methylideneamino] imidazole-4-carboxamide isomerase"/>
    <property type="match status" value="1"/>
</dbReference>
<evidence type="ECO:0000256" key="7">
    <source>
        <dbReference type="ARBA" id="ARBA00022490"/>
    </source>
</evidence>
<feature type="active site" description="Proton donor" evidence="12">
    <location>
        <position position="129"/>
    </location>
</feature>
<name>A0A073K1U5_9BACI</name>
<evidence type="ECO:0000256" key="14">
    <source>
        <dbReference type="RuleBase" id="RU003658"/>
    </source>
</evidence>
<dbReference type="OrthoDB" id="9807749at2"/>
<dbReference type="Proteomes" id="UP000027822">
    <property type="component" value="Unassembled WGS sequence"/>
</dbReference>
<evidence type="ECO:0000256" key="6">
    <source>
        <dbReference type="ARBA" id="ARBA00018464"/>
    </source>
</evidence>
<evidence type="ECO:0000256" key="8">
    <source>
        <dbReference type="ARBA" id="ARBA00022605"/>
    </source>
</evidence>
<dbReference type="Pfam" id="PF00977">
    <property type="entry name" value="His_biosynth"/>
    <property type="match status" value="1"/>
</dbReference>
<organism evidence="15 16">
    <name type="scientific">Bacillus manliponensis</name>
    <dbReference type="NCBI Taxonomy" id="574376"/>
    <lineage>
        <taxon>Bacteria</taxon>
        <taxon>Bacillati</taxon>
        <taxon>Bacillota</taxon>
        <taxon>Bacilli</taxon>
        <taxon>Bacillales</taxon>
        <taxon>Bacillaceae</taxon>
        <taxon>Bacillus</taxon>
        <taxon>Bacillus cereus group</taxon>
    </lineage>
</organism>
<evidence type="ECO:0000256" key="4">
    <source>
        <dbReference type="ARBA" id="ARBA00009667"/>
    </source>
</evidence>
<keyword evidence="16" id="KW-1185">Reference proteome</keyword>
<reference evidence="15 16" key="1">
    <citation type="submission" date="2014-06" db="EMBL/GenBank/DDBJ databases">
        <title>Draft genome sequence of Bacillus manliponensis JCM 15802 (MCCC 1A00708).</title>
        <authorList>
            <person name="Lai Q."/>
            <person name="Liu Y."/>
            <person name="Shao Z."/>
        </authorList>
    </citation>
    <scope>NUCLEOTIDE SEQUENCE [LARGE SCALE GENOMIC DNA]</scope>
    <source>
        <strain evidence="15 16">JCM 15802</strain>
    </source>
</reference>
<keyword evidence="10 12" id="KW-0413">Isomerase</keyword>
<dbReference type="HAMAP" id="MF_01014">
    <property type="entry name" value="HisA"/>
    <property type="match status" value="1"/>
</dbReference>
<dbReference type="InterPro" id="IPR011060">
    <property type="entry name" value="RibuloseP-bd_barrel"/>
</dbReference>
<comment type="catalytic activity">
    <reaction evidence="1 12 14">
        <text>1-(5-phospho-beta-D-ribosyl)-5-[(5-phospho-beta-D-ribosylamino)methylideneamino]imidazole-4-carboxamide = 5-[(5-phospho-1-deoxy-D-ribulos-1-ylimino)methylamino]-1-(5-phospho-beta-D-ribosyl)imidazole-4-carboxamide</text>
        <dbReference type="Rhea" id="RHEA:15469"/>
        <dbReference type="ChEBI" id="CHEBI:58435"/>
        <dbReference type="ChEBI" id="CHEBI:58525"/>
        <dbReference type="EC" id="5.3.1.16"/>
    </reaction>
</comment>
<keyword evidence="8 12" id="KW-0028">Amino-acid biosynthesis</keyword>
<keyword evidence="7 12" id="KW-0963">Cytoplasm</keyword>
<dbReference type="NCBIfam" id="TIGR00007">
    <property type="entry name" value="1-(5-phosphoribosyl)-5-[(5-phosphoribosylamino)methylideneamino]imidazole-4-carboxamide isomerase"/>
    <property type="match status" value="1"/>
</dbReference>
<dbReference type="GO" id="GO:0000162">
    <property type="term" value="P:L-tryptophan biosynthetic process"/>
    <property type="evidence" value="ECO:0007669"/>
    <property type="project" value="TreeGrafter"/>
</dbReference>
<dbReference type="GO" id="GO:0005737">
    <property type="term" value="C:cytoplasm"/>
    <property type="evidence" value="ECO:0007669"/>
    <property type="project" value="UniProtKB-SubCell"/>
</dbReference>
<keyword evidence="9 12" id="KW-0368">Histidine biosynthesis</keyword>
<dbReference type="CDD" id="cd04732">
    <property type="entry name" value="HisA"/>
    <property type="match status" value="1"/>
</dbReference>
<evidence type="ECO:0000256" key="3">
    <source>
        <dbReference type="ARBA" id="ARBA00005133"/>
    </source>
</evidence>
<comment type="similarity">
    <text evidence="4 12 13">Belongs to the HisA/HisF family.</text>
</comment>
<dbReference type="UniPathway" id="UPA00031">
    <property type="reaction ID" value="UER00009"/>
</dbReference>
<gene>
    <name evidence="12" type="primary">hisA</name>
    <name evidence="15" type="ORF">BAMA_13535</name>
</gene>
<evidence type="ECO:0000256" key="2">
    <source>
        <dbReference type="ARBA" id="ARBA00004496"/>
    </source>
</evidence>
<dbReference type="RefSeq" id="WP_034636482.1">
    <property type="nucleotide sequence ID" value="NZ_CBCSJC010000004.1"/>
</dbReference>
<dbReference type="InterPro" id="IPR044524">
    <property type="entry name" value="Isoase_HisA-like"/>
</dbReference>
<comment type="pathway">
    <text evidence="3 12 14">Amino-acid biosynthesis; L-histidine biosynthesis; L-histidine from 5-phospho-alpha-D-ribose 1-diphosphate: step 4/9.</text>
</comment>
<evidence type="ECO:0000256" key="13">
    <source>
        <dbReference type="RuleBase" id="RU003657"/>
    </source>
</evidence>
<dbReference type="SUPFAM" id="SSF51366">
    <property type="entry name" value="Ribulose-phoshate binding barrel"/>
    <property type="match status" value="1"/>
</dbReference>
<dbReference type="EC" id="5.3.1.16" evidence="5 12"/>
<evidence type="ECO:0000256" key="11">
    <source>
        <dbReference type="ARBA" id="ARBA00030547"/>
    </source>
</evidence>
<dbReference type="GO" id="GO:0000105">
    <property type="term" value="P:L-histidine biosynthetic process"/>
    <property type="evidence" value="ECO:0007669"/>
    <property type="project" value="UniProtKB-UniRule"/>
</dbReference>
<dbReference type="AlphaFoldDB" id="A0A073K1U5"/>
<dbReference type="EMBL" id="JOTN01000003">
    <property type="protein sequence ID" value="KEK20440.1"/>
    <property type="molecule type" value="Genomic_DNA"/>
</dbReference>
<evidence type="ECO:0000256" key="9">
    <source>
        <dbReference type="ARBA" id="ARBA00023102"/>
    </source>
</evidence>
<evidence type="ECO:0000256" key="12">
    <source>
        <dbReference type="HAMAP-Rule" id="MF_01014"/>
    </source>
</evidence>
<dbReference type="STRING" id="574376.BAMA_13535"/>
<dbReference type="Gene3D" id="3.20.20.70">
    <property type="entry name" value="Aldolase class I"/>
    <property type="match status" value="1"/>
</dbReference>
<evidence type="ECO:0000256" key="1">
    <source>
        <dbReference type="ARBA" id="ARBA00000901"/>
    </source>
</evidence>
<dbReference type="eggNOG" id="COG0106">
    <property type="taxonomic scope" value="Bacteria"/>
</dbReference>
<comment type="subcellular location">
    <subcellularLocation>
        <location evidence="2 12 14">Cytoplasm</location>
    </subcellularLocation>
</comment>
<evidence type="ECO:0000256" key="10">
    <source>
        <dbReference type="ARBA" id="ARBA00023235"/>
    </source>
</evidence>
<feature type="active site" description="Proton acceptor" evidence="12">
    <location>
        <position position="8"/>
    </location>
</feature>